<dbReference type="GO" id="GO:0008270">
    <property type="term" value="F:zinc ion binding"/>
    <property type="evidence" value="ECO:0007669"/>
    <property type="project" value="UniProtKB-KW"/>
</dbReference>
<keyword evidence="3" id="KW-0862">Zinc</keyword>
<dbReference type="Proteomes" id="UP000030745">
    <property type="component" value="Unassembled WGS sequence"/>
</dbReference>
<dbReference type="RefSeq" id="XP_012210349.1">
    <property type="nucleotide sequence ID" value="XM_012354959.1"/>
</dbReference>
<evidence type="ECO:0000256" key="1">
    <source>
        <dbReference type="ARBA" id="ARBA00022723"/>
    </source>
</evidence>
<evidence type="ECO:0000256" key="4">
    <source>
        <dbReference type="PROSITE-ProRule" id="PRU00091"/>
    </source>
</evidence>
<dbReference type="EMBL" id="KK583382">
    <property type="protein sequence ID" value="KDO18936.1"/>
    <property type="molecule type" value="Genomic_DNA"/>
</dbReference>
<dbReference type="KEGG" id="spar:SPRG_15794"/>
<name>A0A067BX95_SAPPC</name>
<dbReference type="OMA" id="KYVATEC"/>
<protein>
    <recommendedName>
        <fullName evidence="5">FYVE-type domain-containing protein</fullName>
    </recommendedName>
</protein>
<dbReference type="InterPro" id="IPR023393">
    <property type="entry name" value="START-like_dom_sf"/>
</dbReference>
<evidence type="ECO:0000256" key="2">
    <source>
        <dbReference type="ARBA" id="ARBA00022771"/>
    </source>
</evidence>
<organism evidence="6 7">
    <name type="scientific">Saprolegnia parasitica (strain CBS 223.65)</name>
    <dbReference type="NCBI Taxonomy" id="695850"/>
    <lineage>
        <taxon>Eukaryota</taxon>
        <taxon>Sar</taxon>
        <taxon>Stramenopiles</taxon>
        <taxon>Oomycota</taxon>
        <taxon>Saprolegniomycetes</taxon>
        <taxon>Saprolegniales</taxon>
        <taxon>Saprolegniaceae</taxon>
        <taxon>Saprolegnia</taxon>
    </lineage>
</organism>
<dbReference type="InterPro" id="IPR013083">
    <property type="entry name" value="Znf_RING/FYVE/PHD"/>
</dbReference>
<evidence type="ECO:0000259" key="5">
    <source>
        <dbReference type="PROSITE" id="PS50178"/>
    </source>
</evidence>
<keyword evidence="1" id="KW-0479">Metal-binding</keyword>
<dbReference type="InterPro" id="IPR011011">
    <property type="entry name" value="Znf_FYVE_PHD"/>
</dbReference>
<keyword evidence="2 4" id="KW-0863">Zinc-finger</keyword>
<gene>
    <name evidence="6" type="ORF">SPRG_15794</name>
</gene>
<feature type="domain" description="FYVE-type" evidence="5">
    <location>
        <begin position="215"/>
        <end position="279"/>
    </location>
</feature>
<dbReference type="OrthoDB" id="72370at2759"/>
<reference evidence="6 7" key="1">
    <citation type="journal article" date="2013" name="PLoS Genet.">
        <title>Distinctive expansion of potential virulence genes in the genome of the oomycete fish pathogen Saprolegnia parasitica.</title>
        <authorList>
            <person name="Jiang R.H."/>
            <person name="de Bruijn I."/>
            <person name="Haas B.J."/>
            <person name="Belmonte R."/>
            <person name="Lobach L."/>
            <person name="Christie J."/>
            <person name="van den Ackerveken G."/>
            <person name="Bottin A."/>
            <person name="Bulone V."/>
            <person name="Diaz-Moreno S.M."/>
            <person name="Dumas B."/>
            <person name="Fan L."/>
            <person name="Gaulin E."/>
            <person name="Govers F."/>
            <person name="Grenville-Briggs L.J."/>
            <person name="Horner N.R."/>
            <person name="Levin J.Z."/>
            <person name="Mammella M."/>
            <person name="Meijer H.J."/>
            <person name="Morris P."/>
            <person name="Nusbaum C."/>
            <person name="Oome S."/>
            <person name="Phillips A.J."/>
            <person name="van Rooyen D."/>
            <person name="Rzeszutek E."/>
            <person name="Saraiva M."/>
            <person name="Secombes C.J."/>
            <person name="Seidl M.F."/>
            <person name="Snel B."/>
            <person name="Stassen J.H."/>
            <person name="Sykes S."/>
            <person name="Tripathy S."/>
            <person name="van den Berg H."/>
            <person name="Vega-Arreguin J.C."/>
            <person name="Wawra S."/>
            <person name="Young S.K."/>
            <person name="Zeng Q."/>
            <person name="Dieguez-Uribeondo J."/>
            <person name="Russ C."/>
            <person name="Tyler B.M."/>
            <person name="van West P."/>
        </authorList>
    </citation>
    <scope>NUCLEOTIDE SEQUENCE [LARGE SCALE GENOMIC DNA]</scope>
    <source>
        <strain evidence="6 7">CBS 223.65</strain>
    </source>
</reference>
<dbReference type="Gene3D" id="3.30.40.10">
    <property type="entry name" value="Zinc/RING finger domain, C3HC4 (zinc finger)"/>
    <property type="match status" value="1"/>
</dbReference>
<evidence type="ECO:0000313" key="6">
    <source>
        <dbReference type="EMBL" id="KDO18936.1"/>
    </source>
</evidence>
<keyword evidence="7" id="KW-1185">Reference proteome</keyword>
<sequence>MGYATTAIQESFVSVRSRYTSLMRHRDEYCRVFALEDTRIVCVLQSPGVALGPWHKPSSALVLLRWMARKPTRTGSRARDYLVLEYMDTIVDSKGERCFARVWHSVTHAAFPPQYGYERQVLLHSGDVLRESLVGRPVVCRRLMFLDVHSIKSALPKFLFAHLVQRQVRDEYACHLDRLLWDYMSPHDADDVGDAILALGGEDDADVHMLECTTKYVATECDLCAKGFHLLRLKYSCLDCDKSVCRRCSRGFMQGTLRNRTIADMKASRVCFRCCIEKRAGDHAGASRAA</sequence>
<proteinExistence type="predicted"/>
<evidence type="ECO:0000313" key="7">
    <source>
        <dbReference type="Proteomes" id="UP000030745"/>
    </source>
</evidence>
<evidence type="ECO:0000256" key="3">
    <source>
        <dbReference type="ARBA" id="ARBA00022833"/>
    </source>
</evidence>
<dbReference type="VEuPathDB" id="FungiDB:SPRG_15794"/>
<dbReference type="AlphaFoldDB" id="A0A067BX95"/>
<dbReference type="GeneID" id="24137484"/>
<dbReference type="SUPFAM" id="SSF57903">
    <property type="entry name" value="FYVE/PHD zinc finger"/>
    <property type="match status" value="1"/>
</dbReference>
<dbReference type="PROSITE" id="PS50178">
    <property type="entry name" value="ZF_FYVE"/>
    <property type="match status" value="1"/>
</dbReference>
<dbReference type="InterPro" id="IPR017455">
    <property type="entry name" value="Znf_FYVE-rel"/>
</dbReference>
<dbReference type="Gene3D" id="3.30.530.20">
    <property type="match status" value="1"/>
</dbReference>
<accession>A0A067BX95</accession>